<sequence length="313" mass="34827">MTNKHIADIGTGWPKLPPLEAWQDTCNTLHMWTQIVGKVRLMLSPDINHCWGSTFYVTARGLTTSPIPYGIFTFAIDFDFIAHTLHITTSTGADRTFALEPMSVADFYCKTMQALDELGIEVKILARPVEVEVAIPFEKDDQHASYDKEAASLFWRALVQVDCVLKDFRARFIGKVSPVHFFWGAFDLAVTRFSGRTAPKHPGGAPNVAARVMEEAYSHEVSSAGFWPGTGLGEAAFYAYAYPSPAGFNEYKVQPEAAYFHDKLGEFILPYAAVRTTGNPAQTLLSFLQTTYEAAATLAHWDRDALERKTVEV</sequence>
<evidence type="ECO:0000313" key="1">
    <source>
        <dbReference type="EMBL" id="SFU49551.1"/>
    </source>
</evidence>
<dbReference type="RefSeq" id="WP_074974248.1">
    <property type="nucleotide sequence ID" value="NZ_FPBZ01000005.1"/>
</dbReference>
<organism evidence="1 2">
    <name type="scientific">Nitrosospira multiformis</name>
    <dbReference type="NCBI Taxonomy" id="1231"/>
    <lineage>
        <taxon>Bacteria</taxon>
        <taxon>Pseudomonadati</taxon>
        <taxon>Pseudomonadota</taxon>
        <taxon>Betaproteobacteria</taxon>
        <taxon>Nitrosomonadales</taxon>
        <taxon>Nitrosomonadaceae</taxon>
        <taxon>Nitrosospira</taxon>
    </lineage>
</organism>
<dbReference type="AlphaFoldDB" id="A0A1I7GMJ1"/>
<dbReference type="InterPro" id="IPR046038">
    <property type="entry name" value="DUF5996"/>
</dbReference>
<dbReference type="OrthoDB" id="9800945at2"/>
<gene>
    <name evidence="1" type="ORF">SAMN05216417_10585</name>
</gene>
<evidence type="ECO:0000313" key="2">
    <source>
        <dbReference type="Proteomes" id="UP000182649"/>
    </source>
</evidence>
<dbReference type="EMBL" id="FPBZ01000005">
    <property type="protein sequence ID" value="SFU49551.1"/>
    <property type="molecule type" value="Genomic_DNA"/>
</dbReference>
<protein>
    <recommendedName>
        <fullName evidence="3">Ava_C0101 and related proteins</fullName>
    </recommendedName>
</protein>
<evidence type="ECO:0008006" key="3">
    <source>
        <dbReference type="Google" id="ProtNLM"/>
    </source>
</evidence>
<name>A0A1I7GMJ1_9PROT</name>
<reference evidence="1 2" key="1">
    <citation type="submission" date="2016-10" db="EMBL/GenBank/DDBJ databases">
        <authorList>
            <person name="de Groot N.N."/>
        </authorList>
    </citation>
    <scope>NUCLEOTIDE SEQUENCE [LARGE SCALE GENOMIC DNA]</scope>
    <source>
        <strain evidence="1 2">Nl14</strain>
    </source>
</reference>
<dbReference type="Pfam" id="PF19459">
    <property type="entry name" value="DUF5996"/>
    <property type="match status" value="1"/>
</dbReference>
<accession>A0A1I7GMJ1</accession>
<proteinExistence type="predicted"/>
<dbReference type="Proteomes" id="UP000182649">
    <property type="component" value="Unassembled WGS sequence"/>
</dbReference>